<dbReference type="EMBL" id="PQSP01000001">
    <property type="protein sequence ID" value="RUS67632.1"/>
    <property type="molecule type" value="Genomic_DNA"/>
</dbReference>
<reference evidence="1 2" key="1">
    <citation type="submission" date="2018-01" db="EMBL/GenBank/DDBJ databases">
        <title>Saezia sanguinis gen. nov., sp. nov., in the order Burkholderiales isolated from human blood.</title>
        <authorList>
            <person name="Medina-Pascual M.J."/>
            <person name="Valdezate S."/>
            <person name="Monzon S."/>
            <person name="Cuesta I."/>
            <person name="Carrasco G."/>
            <person name="Villalon P."/>
            <person name="Saez-Nieto J.A."/>
        </authorList>
    </citation>
    <scope>NUCLEOTIDE SEQUENCE [LARGE SCALE GENOMIC DNA]</scope>
    <source>
        <strain evidence="1 2">CNM695-12</strain>
    </source>
</reference>
<dbReference type="AlphaFoldDB" id="A0A433SFZ0"/>
<dbReference type="OrthoDB" id="8907515at2"/>
<protein>
    <submittedName>
        <fullName evidence="1">Uncharacterized protein</fullName>
    </submittedName>
</protein>
<sequence length="117" mass="12983">MASNIIYFKTAITAFNTALNGPSENSISIDSHATADAQHASYQIPAYKRRTQWSARQALELRGKQAIQLQTVAPALPLKVIQTRVQDTRQNGQQRLILSGRMADVCSMLNRMHDTGN</sequence>
<dbReference type="Proteomes" id="UP000286947">
    <property type="component" value="Unassembled WGS sequence"/>
</dbReference>
<evidence type="ECO:0000313" key="1">
    <source>
        <dbReference type="EMBL" id="RUS67632.1"/>
    </source>
</evidence>
<name>A0A433SFZ0_9BURK</name>
<gene>
    <name evidence="1" type="ORF">CUZ56_00107</name>
</gene>
<dbReference type="RefSeq" id="WP_126977181.1">
    <property type="nucleotide sequence ID" value="NZ_PQSP01000001.1"/>
</dbReference>
<accession>A0A433SFZ0</accession>
<keyword evidence="2" id="KW-1185">Reference proteome</keyword>
<organism evidence="1 2">
    <name type="scientific">Saezia sanguinis</name>
    <dbReference type="NCBI Taxonomy" id="1965230"/>
    <lineage>
        <taxon>Bacteria</taxon>
        <taxon>Pseudomonadati</taxon>
        <taxon>Pseudomonadota</taxon>
        <taxon>Betaproteobacteria</taxon>
        <taxon>Burkholderiales</taxon>
        <taxon>Saeziaceae</taxon>
        <taxon>Saezia</taxon>
    </lineage>
</organism>
<proteinExistence type="predicted"/>
<comment type="caution">
    <text evidence="1">The sequence shown here is derived from an EMBL/GenBank/DDBJ whole genome shotgun (WGS) entry which is preliminary data.</text>
</comment>
<evidence type="ECO:0000313" key="2">
    <source>
        <dbReference type="Proteomes" id="UP000286947"/>
    </source>
</evidence>